<proteinExistence type="predicted"/>
<dbReference type="GO" id="GO:0008233">
    <property type="term" value="F:peptidase activity"/>
    <property type="evidence" value="ECO:0007669"/>
    <property type="project" value="UniProtKB-KW"/>
</dbReference>
<dbReference type="Pfam" id="PF07687">
    <property type="entry name" value="M20_dimer"/>
    <property type="match status" value="1"/>
</dbReference>
<dbReference type="Pfam" id="PF01546">
    <property type="entry name" value="Peptidase_M20"/>
    <property type="match status" value="1"/>
</dbReference>
<organism evidence="5 6">
    <name type="scientific">Roseibium alexandrii</name>
    <dbReference type="NCBI Taxonomy" id="388408"/>
    <lineage>
        <taxon>Bacteria</taxon>
        <taxon>Pseudomonadati</taxon>
        <taxon>Pseudomonadota</taxon>
        <taxon>Alphaproteobacteria</taxon>
        <taxon>Hyphomicrobiales</taxon>
        <taxon>Stappiaceae</taxon>
        <taxon>Roseibium</taxon>
    </lineage>
</organism>
<dbReference type="GO" id="GO:0008777">
    <property type="term" value="F:acetylornithine deacetylase activity"/>
    <property type="evidence" value="ECO:0007669"/>
    <property type="project" value="UniProtKB-EC"/>
</dbReference>
<evidence type="ECO:0000313" key="5">
    <source>
        <dbReference type="EMBL" id="CTQ65412.1"/>
    </source>
</evidence>
<dbReference type="Proteomes" id="UP000053235">
    <property type="component" value="Unassembled WGS sequence"/>
</dbReference>
<dbReference type="InterPro" id="IPR002933">
    <property type="entry name" value="Peptidase_M20"/>
</dbReference>
<keyword evidence="6" id="KW-1185">Reference proteome</keyword>
<dbReference type="PANTHER" id="PTHR43270:SF12">
    <property type="entry name" value="SUCCINYL-DIAMINOPIMELATE DESUCCINYLASE"/>
    <property type="match status" value="1"/>
</dbReference>
<accession>A0A0M6ZT22</accession>
<dbReference type="Gene3D" id="3.40.630.10">
    <property type="entry name" value="Zn peptidases"/>
    <property type="match status" value="1"/>
</dbReference>
<evidence type="ECO:0000259" key="4">
    <source>
        <dbReference type="Pfam" id="PF07687"/>
    </source>
</evidence>
<dbReference type="GO" id="GO:0006508">
    <property type="term" value="P:proteolysis"/>
    <property type="evidence" value="ECO:0007669"/>
    <property type="project" value="UniProtKB-KW"/>
</dbReference>
<dbReference type="PANTHER" id="PTHR43270">
    <property type="entry name" value="BETA-ALA-HIS DIPEPTIDASE"/>
    <property type="match status" value="1"/>
</dbReference>
<sequence>MTKRSAAIEAAAKSFGDGSFQKDLTELVAVKTSSREEEHRSDLMRYLDTEMRKRFEAMGFTVDIHPNDILDRAPFLVAKRIEDPSLPTLFCYGHGDTVPGEEGRWSEDRDPWTLNVAQTQSGPRWYGRGTADNKAQHAINMEAMRHVIDTRGRLGYNATFLIEMAEEMGSPGLYVFCRDNRDMLAADLLIASDGPRFSTDAPDIKLGTRGGLNLRFRLEYREGGHHSGNWGGLLANPAIVLMHALTTLVSRTGEILPPGLKPAHIKNSVRDALAKVTVTSGLDDPEIDPWWGEPGLSGAEKVFGWNTFEVLSFIAGDPEKPQNAVPPFAEAICQIRFVVDTDPDTFLPLIRQHLKDNGFDGITVEPARMSMLRASRLDPEHPAVAWAVTSVEKTTGKPVTVIPNAGGSLPNDIFLNTIGMPTLWVPHSYTGCSQHAPNEHVLPHLMKEGLEMMTGLFWDLGDGFPKDQRSS</sequence>
<dbReference type="NCBIfam" id="NF005478">
    <property type="entry name" value="PRK07079.1"/>
    <property type="match status" value="1"/>
</dbReference>
<dbReference type="RefSeq" id="WP_055670567.1">
    <property type="nucleotide sequence ID" value="NZ_CXWD01000003.1"/>
</dbReference>
<dbReference type="GO" id="GO:0046872">
    <property type="term" value="F:metal ion binding"/>
    <property type="evidence" value="ECO:0007669"/>
    <property type="project" value="UniProtKB-KW"/>
</dbReference>
<dbReference type="AlphaFoldDB" id="A0A0M6ZT22"/>
<dbReference type="SUPFAM" id="SSF53187">
    <property type="entry name" value="Zn-dependent exopeptidases"/>
    <property type="match status" value="1"/>
</dbReference>
<feature type="domain" description="Peptidase M20 dimerisation" evidence="4">
    <location>
        <begin position="216"/>
        <end position="357"/>
    </location>
</feature>
<dbReference type="InterPro" id="IPR051458">
    <property type="entry name" value="Cyt/Met_Dipeptidase"/>
</dbReference>
<name>A0A0M6ZT22_9HYPH</name>
<evidence type="ECO:0000256" key="3">
    <source>
        <dbReference type="ARBA" id="ARBA00022801"/>
    </source>
</evidence>
<dbReference type="OrthoDB" id="9761532at2"/>
<protein>
    <submittedName>
        <fullName evidence="5">Acetylornithine deacetylase</fullName>
        <ecNumber evidence="5">3.5.1.16</ecNumber>
    </submittedName>
</protein>
<dbReference type="InterPro" id="IPR011650">
    <property type="entry name" value="Peptidase_M20_dimer"/>
</dbReference>
<gene>
    <name evidence="5" type="primary">argE_1</name>
    <name evidence="5" type="ORF">LAX5112_00608</name>
</gene>
<evidence type="ECO:0000313" key="6">
    <source>
        <dbReference type="Proteomes" id="UP000053235"/>
    </source>
</evidence>
<dbReference type="EC" id="3.5.1.16" evidence="5"/>
<dbReference type="STRING" id="388408.LAX5112_00608"/>
<keyword evidence="2" id="KW-0479">Metal-binding</keyword>
<evidence type="ECO:0000256" key="1">
    <source>
        <dbReference type="ARBA" id="ARBA00022670"/>
    </source>
</evidence>
<dbReference type="EMBL" id="CXWD01000003">
    <property type="protein sequence ID" value="CTQ65412.1"/>
    <property type="molecule type" value="Genomic_DNA"/>
</dbReference>
<evidence type="ECO:0000256" key="2">
    <source>
        <dbReference type="ARBA" id="ARBA00022723"/>
    </source>
</evidence>
<keyword evidence="3 5" id="KW-0378">Hydrolase</keyword>
<dbReference type="Gene3D" id="3.30.70.360">
    <property type="match status" value="1"/>
</dbReference>
<reference evidence="6" key="1">
    <citation type="submission" date="2015-07" db="EMBL/GenBank/DDBJ databases">
        <authorList>
            <person name="Rodrigo-Torres Lidia"/>
            <person name="Arahal R.David."/>
        </authorList>
    </citation>
    <scope>NUCLEOTIDE SEQUENCE [LARGE SCALE GENOMIC DNA]</scope>
    <source>
        <strain evidence="6">CECT 5112</strain>
    </source>
</reference>
<keyword evidence="1" id="KW-0645">Protease</keyword>